<evidence type="ECO:0000259" key="5">
    <source>
        <dbReference type="PROSITE" id="PS50887"/>
    </source>
</evidence>
<feature type="domain" description="GGDEF" evidence="5">
    <location>
        <begin position="164"/>
        <end position="308"/>
    </location>
</feature>
<keyword evidence="3" id="KW-0597">Phosphoprotein</keyword>
<proteinExistence type="predicted"/>
<keyword evidence="6" id="KW-0548">Nucleotidyltransferase</keyword>
<dbReference type="NCBIfam" id="TIGR00254">
    <property type="entry name" value="GGDEF"/>
    <property type="match status" value="1"/>
</dbReference>
<dbReference type="InterPro" id="IPR050469">
    <property type="entry name" value="Diguanylate_Cyclase"/>
</dbReference>
<evidence type="ECO:0000256" key="1">
    <source>
        <dbReference type="ARBA" id="ARBA00012528"/>
    </source>
</evidence>
<evidence type="ECO:0000256" key="3">
    <source>
        <dbReference type="PROSITE-ProRule" id="PRU00169"/>
    </source>
</evidence>
<dbReference type="GO" id="GO:0052621">
    <property type="term" value="F:diguanylate cyclase activity"/>
    <property type="evidence" value="ECO:0007669"/>
    <property type="project" value="UniProtKB-EC"/>
</dbReference>
<dbReference type="Pfam" id="PF00072">
    <property type="entry name" value="Response_reg"/>
    <property type="match status" value="1"/>
</dbReference>
<dbReference type="Pfam" id="PF00990">
    <property type="entry name" value="GGDEF"/>
    <property type="match status" value="1"/>
</dbReference>
<dbReference type="Gene3D" id="3.30.70.270">
    <property type="match status" value="1"/>
</dbReference>
<organism evidence="6 7">
    <name type="scientific">Roseateles paludis</name>
    <dbReference type="NCBI Taxonomy" id="3145238"/>
    <lineage>
        <taxon>Bacteria</taxon>
        <taxon>Pseudomonadati</taxon>
        <taxon>Pseudomonadota</taxon>
        <taxon>Betaproteobacteria</taxon>
        <taxon>Burkholderiales</taxon>
        <taxon>Sphaerotilaceae</taxon>
        <taxon>Roseateles</taxon>
    </lineage>
</organism>
<sequence length="330" mass="35638">MAAVPKLLVVDDDPTLVQLVGKMLAGLGEIRFATSGEAALKVADREAPDLILLDAQMDGIDGFEVCERLKLRPEFADVPILFVTANDDEPSELRGFAVGAADFIHKPVREPLLRARVLTHLRLKALADELRHQAGTDALTHLPNRRSFDAALAVEWSRVMRQHDPLCVLMIDVDRFKQYNDRYGHLDGDHCLHAVAACLRSVLNRPADLVARYGGEEFAALLPGTDLEGGCQVAERMLQAVLELRLPHLDGAISGIVSVSVGVSCVEGIEGQGWDVASVSTASLLDRADQALYLAKARGRARVASLPMLPVPVKPSSRDAELAGVAPQAD</sequence>
<evidence type="ECO:0000259" key="4">
    <source>
        <dbReference type="PROSITE" id="PS50110"/>
    </source>
</evidence>
<dbReference type="SMART" id="SM00267">
    <property type="entry name" value="GGDEF"/>
    <property type="match status" value="1"/>
</dbReference>
<evidence type="ECO:0000256" key="2">
    <source>
        <dbReference type="ARBA" id="ARBA00034247"/>
    </source>
</evidence>
<keyword evidence="7" id="KW-1185">Reference proteome</keyword>
<dbReference type="PROSITE" id="PS50887">
    <property type="entry name" value="GGDEF"/>
    <property type="match status" value="1"/>
</dbReference>
<reference evidence="6 7" key="1">
    <citation type="submission" date="2024-05" db="EMBL/GenBank/DDBJ databases">
        <title>Roseateles sp. DJS-2-20 16S ribosomal RNA gene Genome sequencing and assembly.</title>
        <authorList>
            <person name="Woo H."/>
        </authorList>
    </citation>
    <scope>NUCLEOTIDE SEQUENCE [LARGE SCALE GENOMIC DNA]</scope>
    <source>
        <strain evidence="6 7">DJS-2-20</strain>
    </source>
</reference>
<dbReference type="SUPFAM" id="SSF55073">
    <property type="entry name" value="Nucleotide cyclase"/>
    <property type="match status" value="1"/>
</dbReference>
<dbReference type="PROSITE" id="PS50110">
    <property type="entry name" value="RESPONSE_REGULATORY"/>
    <property type="match status" value="1"/>
</dbReference>
<dbReference type="EMBL" id="JBDPZD010000009">
    <property type="protein sequence ID" value="MEO3693635.1"/>
    <property type="molecule type" value="Genomic_DNA"/>
</dbReference>
<dbReference type="SMART" id="SM00448">
    <property type="entry name" value="REC"/>
    <property type="match status" value="1"/>
</dbReference>
<protein>
    <recommendedName>
        <fullName evidence="1">diguanylate cyclase</fullName>
        <ecNumber evidence="1">2.7.7.65</ecNumber>
    </recommendedName>
</protein>
<dbReference type="InterPro" id="IPR001789">
    <property type="entry name" value="Sig_transdc_resp-reg_receiver"/>
</dbReference>
<evidence type="ECO:0000313" key="7">
    <source>
        <dbReference type="Proteomes" id="UP001495147"/>
    </source>
</evidence>
<accession>A0ABV0G7H1</accession>
<dbReference type="PANTHER" id="PTHR45138">
    <property type="entry name" value="REGULATORY COMPONENTS OF SENSORY TRANSDUCTION SYSTEM"/>
    <property type="match status" value="1"/>
</dbReference>
<dbReference type="Gene3D" id="3.40.50.2300">
    <property type="match status" value="1"/>
</dbReference>
<dbReference type="EC" id="2.7.7.65" evidence="1"/>
<dbReference type="PANTHER" id="PTHR45138:SF9">
    <property type="entry name" value="DIGUANYLATE CYCLASE DGCM-RELATED"/>
    <property type="match status" value="1"/>
</dbReference>
<dbReference type="Proteomes" id="UP001495147">
    <property type="component" value="Unassembled WGS sequence"/>
</dbReference>
<dbReference type="SUPFAM" id="SSF52172">
    <property type="entry name" value="CheY-like"/>
    <property type="match status" value="1"/>
</dbReference>
<feature type="domain" description="Response regulatory" evidence="4">
    <location>
        <begin position="6"/>
        <end position="121"/>
    </location>
</feature>
<dbReference type="InterPro" id="IPR029787">
    <property type="entry name" value="Nucleotide_cyclase"/>
</dbReference>
<dbReference type="CDD" id="cd01949">
    <property type="entry name" value="GGDEF"/>
    <property type="match status" value="1"/>
</dbReference>
<evidence type="ECO:0000313" key="6">
    <source>
        <dbReference type="EMBL" id="MEO3693635.1"/>
    </source>
</evidence>
<dbReference type="InterPro" id="IPR000160">
    <property type="entry name" value="GGDEF_dom"/>
</dbReference>
<dbReference type="InterPro" id="IPR043128">
    <property type="entry name" value="Rev_trsase/Diguanyl_cyclase"/>
</dbReference>
<keyword evidence="6" id="KW-0808">Transferase</keyword>
<dbReference type="InterPro" id="IPR011006">
    <property type="entry name" value="CheY-like_superfamily"/>
</dbReference>
<gene>
    <name evidence="6" type="ORF">ABDJ85_19350</name>
</gene>
<comment type="caution">
    <text evidence="6">The sequence shown here is derived from an EMBL/GenBank/DDBJ whole genome shotgun (WGS) entry which is preliminary data.</text>
</comment>
<feature type="modified residue" description="4-aspartylphosphate" evidence="3">
    <location>
        <position position="54"/>
    </location>
</feature>
<dbReference type="RefSeq" id="WP_347706449.1">
    <property type="nucleotide sequence ID" value="NZ_JBDPZD010000009.1"/>
</dbReference>
<name>A0ABV0G7H1_9BURK</name>
<comment type="catalytic activity">
    <reaction evidence="2">
        <text>2 GTP = 3',3'-c-di-GMP + 2 diphosphate</text>
        <dbReference type="Rhea" id="RHEA:24898"/>
        <dbReference type="ChEBI" id="CHEBI:33019"/>
        <dbReference type="ChEBI" id="CHEBI:37565"/>
        <dbReference type="ChEBI" id="CHEBI:58805"/>
        <dbReference type="EC" id="2.7.7.65"/>
    </reaction>
</comment>